<organism evidence="2 3">
    <name type="scientific">Amphibalanus amphitrite</name>
    <name type="common">Striped barnacle</name>
    <name type="synonym">Balanus amphitrite</name>
    <dbReference type="NCBI Taxonomy" id="1232801"/>
    <lineage>
        <taxon>Eukaryota</taxon>
        <taxon>Metazoa</taxon>
        <taxon>Ecdysozoa</taxon>
        <taxon>Arthropoda</taxon>
        <taxon>Crustacea</taxon>
        <taxon>Multicrustacea</taxon>
        <taxon>Cirripedia</taxon>
        <taxon>Thoracica</taxon>
        <taxon>Thoracicalcarea</taxon>
        <taxon>Balanomorpha</taxon>
        <taxon>Balanoidea</taxon>
        <taxon>Balanidae</taxon>
        <taxon>Amphibalaninae</taxon>
        <taxon>Amphibalanus</taxon>
    </lineage>
</organism>
<accession>A0A6A4X9S2</accession>
<dbReference type="PRINTS" id="PR00947">
    <property type="entry name" value="CUTICLE"/>
</dbReference>
<name>A0A6A4X9S2_AMPAM</name>
<dbReference type="AlphaFoldDB" id="A0A6A4X9S2"/>
<reference evidence="2 3" key="1">
    <citation type="submission" date="2019-07" db="EMBL/GenBank/DDBJ databases">
        <title>Draft genome assembly of a fouling barnacle, Amphibalanus amphitrite (Darwin, 1854): The first reference genome for Thecostraca.</title>
        <authorList>
            <person name="Kim W."/>
        </authorList>
    </citation>
    <scope>NUCLEOTIDE SEQUENCE [LARGE SCALE GENOMIC DNA]</scope>
    <source>
        <strain evidence="2">SNU_AA5</strain>
        <tissue evidence="2">Soma without cirri and trophi</tissue>
    </source>
</reference>
<gene>
    <name evidence="2" type="primary">CUO6_5</name>
    <name evidence="2" type="ORF">FJT64_016412</name>
</gene>
<dbReference type="GO" id="GO:0062129">
    <property type="term" value="C:chitin-based extracellular matrix"/>
    <property type="evidence" value="ECO:0007669"/>
    <property type="project" value="TreeGrafter"/>
</dbReference>
<proteinExistence type="predicted"/>
<keyword evidence="1" id="KW-0193">Cuticle</keyword>
<dbReference type="PANTHER" id="PTHR10380:SF196">
    <property type="entry name" value="CUTICULAR PROTEIN 72EA"/>
    <property type="match status" value="1"/>
</dbReference>
<dbReference type="Pfam" id="PF00379">
    <property type="entry name" value="Chitin_bind_4"/>
    <property type="match status" value="1"/>
</dbReference>
<evidence type="ECO:0000256" key="1">
    <source>
        <dbReference type="PROSITE-ProRule" id="PRU00497"/>
    </source>
</evidence>
<dbReference type="PANTHER" id="PTHR10380">
    <property type="entry name" value="CUTICLE PROTEIN"/>
    <property type="match status" value="1"/>
</dbReference>
<protein>
    <submittedName>
        <fullName evidence="2">Cuticle protein 6</fullName>
    </submittedName>
</protein>
<dbReference type="InterPro" id="IPR000618">
    <property type="entry name" value="Insect_cuticle"/>
</dbReference>
<evidence type="ECO:0000313" key="2">
    <source>
        <dbReference type="EMBL" id="KAF0312980.1"/>
    </source>
</evidence>
<dbReference type="PROSITE" id="PS51155">
    <property type="entry name" value="CHIT_BIND_RR_2"/>
    <property type="match status" value="1"/>
</dbReference>
<evidence type="ECO:0000313" key="3">
    <source>
        <dbReference type="Proteomes" id="UP000440578"/>
    </source>
</evidence>
<dbReference type="OrthoDB" id="6355773at2759"/>
<comment type="caution">
    <text evidence="2">The sequence shown here is derived from an EMBL/GenBank/DDBJ whole genome shotgun (WGS) entry which is preliminary data.</text>
</comment>
<sequence>MQSLMVCAVLAAAAVLGSGSLLYSRPLGYSGLLAARPLGYSTLVASRPLGYSALVASRPLGYSSLVASRPLGYSVASRPLGYSVAAAVTPVAVGTATVSQSHQQDELGQYAYGYNTGSSAKNEVKTADGVVRGSYSYVDSYGIPQKVSYVADALGFRTVATNLPVAAH</sequence>
<dbReference type="Proteomes" id="UP000440578">
    <property type="component" value="Unassembled WGS sequence"/>
</dbReference>
<dbReference type="EMBL" id="VIIS01000125">
    <property type="protein sequence ID" value="KAF0312980.1"/>
    <property type="molecule type" value="Genomic_DNA"/>
</dbReference>
<dbReference type="GO" id="GO:0008010">
    <property type="term" value="F:structural constituent of chitin-based larval cuticle"/>
    <property type="evidence" value="ECO:0007669"/>
    <property type="project" value="TreeGrafter"/>
</dbReference>
<dbReference type="InterPro" id="IPR050468">
    <property type="entry name" value="Cuticle_Struct_Prot"/>
</dbReference>
<keyword evidence="3" id="KW-1185">Reference proteome</keyword>